<dbReference type="EMBL" id="JAHBBH010000037">
    <property type="protein sequence ID" value="MBW3093324.1"/>
    <property type="molecule type" value="Genomic_DNA"/>
</dbReference>
<protein>
    <submittedName>
        <fullName evidence="1">CTP synthase</fullName>
    </submittedName>
</protein>
<name>A0ABS6WH01_9BIFI</name>
<reference evidence="1 2" key="1">
    <citation type="submission" date="2021-05" db="EMBL/GenBank/DDBJ databases">
        <title>Phylogenetic classification of ten novel species belonging to the genus Bifidobacterium comprising B. colchicus sp. nov., B. abeli sp. nov., B. bicoloris sp. nov., B. guerezis sp. nov., B. rosaliae sp. nov., B. santillanensis sp. nov., B. argentati sp. nov., B. amazzoni sp. nov., B. pluviali sp. nov., and B. pinnaculum sp. nov.</title>
        <authorList>
            <person name="Lugli G.A."/>
            <person name="Ruiz Garcia L."/>
            <person name="Margolles A."/>
            <person name="Ventura M."/>
        </authorList>
    </citation>
    <scope>NUCLEOTIDE SEQUENCE [LARGE SCALE GENOMIC DNA]</scope>
    <source>
        <strain evidence="1 2">82T10</strain>
    </source>
</reference>
<evidence type="ECO:0000313" key="2">
    <source>
        <dbReference type="Proteomes" id="UP000700815"/>
    </source>
</evidence>
<gene>
    <name evidence="1" type="ORF">KIH79_10415</name>
</gene>
<sequence>MSCQYPGRIFAGISAAAILRLEYPWALHDGGHVVLASSHSSRAQRTYRKIRRIHMADIPVREVRYMRTSGGGIGLVVTRPGETVRGECLDLVRITSPARTLVDCGLQYPFASVLAMYDSALRRGLVVREEIIAVCDGLSVDCGPVFRLLHYANPLSENGGESRCRAVIIEAGFVVPDLQQVFVDPHHTGNLYRVDFAWRLHDGRIVVLEYDGMAKYVDPSMTKGRDVRGVVHAERMREAVLQRAGVTTVLRTNASEVRRRDPLIRQLEDAGVPRARAHCWLGG</sequence>
<proteinExistence type="predicted"/>
<evidence type="ECO:0000313" key="1">
    <source>
        <dbReference type="EMBL" id="MBW3093324.1"/>
    </source>
</evidence>
<dbReference type="Proteomes" id="UP000700815">
    <property type="component" value="Unassembled WGS sequence"/>
</dbReference>
<comment type="caution">
    <text evidence="1">The sequence shown here is derived from an EMBL/GenBank/DDBJ whole genome shotgun (WGS) entry which is preliminary data.</text>
</comment>
<accession>A0ABS6WH01</accession>
<keyword evidence="2" id="KW-1185">Reference proteome</keyword>
<organism evidence="1 2">
    <name type="scientific">Bifidobacterium miconis</name>
    <dbReference type="NCBI Taxonomy" id="2834435"/>
    <lineage>
        <taxon>Bacteria</taxon>
        <taxon>Bacillati</taxon>
        <taxon>Actinomycetota</taxon>
        <taxon>Actinomycetes</taxon>
        <taxon>Bifidobacteriales</taxon>
        <taxon>Bifidobacteriaceae</taxon>
        <taxon>Bifidobacterium</taxon>
    </lineage>
</organism>